<dbReference type="SUPFAM" id="SSF160104">
    <property type="entry name" value="Acetoacetate decarboxylase-like"/>
    <property type="match status" value="1"/>
</dbReference>
<dbReference type="SUPFAM" id="SSF51905">
    <property type="entry name" value="FAD/NAD(P)-binding domain"/>
    <property type="match status" value="1"/>
</dbReference>
<feature type="domain" description="Amine oxidase" evidence="2">
    <location>
        <begin position="807"/>
        <end position="859"/>
    </location>
</feature>
<proteinExistence type="predicted"/>
<reference evidence="3" key="1">
    <citation type="journal article" date="2016" name="Org. Lett.">
        <title>Isolation, Structure Elucidation, Biosynthesis, and Synthesis of Antalid, a Secondary Metabolite from Polyangium species.</title>
        <authorList>
            <person name="Tautz T."/>
            <person name="Hoffmann J."/>
            <person name="Hoffmann T."/>
            <person name="Steinmetz H."/>
            <person name="Washausen P."/>
            <person name="Kunze B."/>
            <person name="Huch V."/>
            <person name="Kitsche A."/>
            <person name="Reichenbach H."/>
            <person name="Hofle G."/>
            <person name="Muller R."/>
            <person name="Kalesse M."/>
        </authorList>
    </citation>
    <scope>NUCLEOTIDE SEQUENCE</scope>
    <source>
        <strain evidence="3">Pl sm9</strain>
    </source>
</reference>
<dbReference type="AlphaFoldDB" id="A0A173H0T4"/>
<dbReference type="Gene3D" id="3.50.50.60">
    <property type="entry name" value="FAD/NAD(P)-binding domain"/>
    <property type="match status" value="1"/>
</dbReference>
<dbReference type="GO" id="GO:0016491">
    <property type="term" value="F:oxidoreductase activity"/>
    <property type="evidence" value="ECO:0007669"/>
    <property type="project" value="InterPro"/>
</dbReference>
<dbReference type="Pfam" id="PF13450">
    <property type="entry name" value="NAD_binding_8"/>
    <property type="match status" value="1"/>
</dbReference>
<dbReference type="InterPro" id="IPR036188">
    <property type="entry name" value="FAD/NAD-bd_sf"/>
</dbReference>
<dbReference type="PANTHER" id="PTHR42923">
    <property type="entry name" value="PROTOPORPHYRINOGEN OXIDASE"/>
    <property type="match status" value="1"/>
</dbReference>
<accession>A0A173H0T4</accession>
<dbReference type="InterPro" id="IPR050464">
    <property type="entry name" value="Zeta_carotene_desat/Oxidored"/>
</dbReference>
<evidence type="ECO:0000313" key="3">
    <source>
        <dbReference type="EMBL" id="ANI24096.1"/>
    </source>
</evidence>
<sequence length="1181" mass="131780">MSGSAPTRKKKIAVLGSGVGAMTAAFELTSVPGWKDEYEVTVYQQGFRLGGKGASGRNRKASDRIEEHGLHVWLGFYENAFNMMRRCYEELGRNPNMPLSSWDEAFKKFSYVGVMESIEGEDAGIRGLEVDPDWVFWIEHFRENKHTPGQGKEFLSIWDVAGEMIGLALHAFETSPYGPPQGAPVPGANPDSAASQTPPPENTSPPVGLASAEGARKESFLADLATMTVGVVGSALGLVARRSNASSQRHRTRLVVGPTTAHLQLLRARELARASHEHGSTICEILADLREWLWDEIEHIVEQNTVLRRLWILIDLITSGLRGVVFDGVLEHGWDVIDKYDLVEWLRRNGANELTLRSGIIRGTYDFVFAYEKGDTRRPNMAAGAMVRAMLRMLFEYRGAIFWKMQAGMGDVVFAPLYIVLKSRGVRFEFFHRVTKLELDASKTEIERIRIDRQVWIKPPPTGPQEPPRHEDDAPIQQAPLVLETDEAPPSEQPESVRPAHLREYYPLFSTKGLLSWPSEPLYEQIVDGDALRAGWTKLNYNLESFWSSWKPVEKRVLKKGEDFDIVVLGIALGALPFICQELIEHSRQWKDMVEHIPTVQTQSMQLWMRPSLQNLGWNGASSCVAGYAQPENTYCDMTHLINRENWPVGTPEDPNRDYPGSLAYFAGPLLDADLLRPFPVASIPVSTTHLPPPQAPFVGATDPSVSLFAPPSSTATPTGIAAAALQRDGLPPPWDHDFPRRMHEAVRRISVEWLTKNPGVLWPLATTTHDEDELNWFFLVDPRHRDGKARFDAQYWRANIDPSERYVMSPKGSTHYRLHSDKSGFENLFLAGDWTKNGLNTGCVESAAMSGMQVSRAICGFPENIVGDYDVRGTTPALGPVEVLGEYDGAVAVLFLPENDVRRMLPNGLELEEQEITPPGFHPLVITLGAREGARFSFPRSLLHRNYLEVMNAIPFVRMTGFSLGRGPFTYVPRFYVTDPLMAGGGLLFWGFDTELASVEIRDKRGTSTPERLWQVRSPLRRFCALTASMQGREAFRSLEDWLDRGPICKLPIRNAGSNPACKTEAIARNVKALSSMLSQPILTRSARGLGPFVSACLDWGLGRCEVRPLDGRVTLDDEYLAGPMRGKYDITGFDATTSHSFGFQIRTRWKLSLPAPSGLASRLVELGQGKNKLALRSLL</sequence>
<evidence type="ECO:0000256" key="1">
    <source>
        <dbReference type="SAM" id="MobiDB-lite"/>
    </source>
</evidence>
<protein>
    <submittedName>
        <fullName evidence="3">FAD-dependent oxidoreductase</fullName>
    </submittedName>
</protein>
<dbReference type="InterPro" id="IPR023375">
    <property type="entry name" value="ADC_dom_sf"/>
</dbReference>
<evidence type="ECO:0000259" key="2">
    <source>
        <dbReference type="Pfam" id="PF01593"/>
    </source>
</evidence>
<name>A0A173H0T4_9BACT</name>
<dbReference type="PANTHER" id="PTHR42923:SF46">
    <property type="entry name" value="AMINE OXIDASE"/>
    <property type="match status" value="1"/>
</dbReference>
<dbReference type="Pfam" id="PF01593">
    <property type="entry name" value="Amino_oxidase"/>
    <property type="match status" value="1"/>
</dbReference>
<dbReference type="EMBL" id="KU245058">
    <property type="protein sequence ID" value="ANI24096.1"/>
    <property type="molecule type" value="Genomic_DNA"/>
</dbReference>
<organism evidence="3">
    <name type="scientific">Polyangium spumosum</name>
    <dbReference type="NCBI Taxonomy" id="889282"/>
    <lineage>
        <taxon>Bacteria</taxon>
        <taxon>Pseudomonadati</taxon>
        <taxon>Myxococcota</taxon>
        <taxon>Polyangia</taxon>
        <taxon>Polyangiales</taxon>
        <taxon>Polyangiaceae</taxon>
        <taxon>Polyangium</taxon>
    </lineage>
</organism>
<dbReference type="InterPro" id="IPR002937">
    <property type="entry name" value="Amino_oxidase"/>
</dbReference>
<feature type="region of interest" description="Disordered" evidence="1">
    <location>
        <begin position="177"/>
        <end position="210"/>
    </location>
</feature>